<dbReference type="EMBL" id="CP000776">
    <property type="protein sequence ID" value="ABS51723.1"/>
    <property type="molecule type" value="Genomic_DNA"/>
</dbReference>
<dbReference type="InterPro" id="IPR035906">
    <property type="entry name" value="MetI-like_sf"/>
</dbReference>
<dbReference type="GO" id="GO:0016020">
    <property type="term" value="C:membrane"/>
    <property type="evidence" value="ECO:0007669"/>
    <property type="project" value="UniProtKB-SubCell"/>
</dbReference>
<sequence length="55" mass="6222">MLLGRNIIGKTDTISPAIYNATFDGDIKKAAILSIILIIISVIFYIFTYLFKIRK</sequence>
<evidence type="ECO:0000256" key="5">
    <source>
        <dbReference type="SAM" id="Phobius"/>
    </source>
</evidence>
<accession>A7I346</accession>
<evidence type="ECO:0000256" key="1">
    <source>
        <dbReference type="ARBA" id="ARBA00004141"/>
    </source>
</evidence>
<keyword evidence="2 5" id="KW-0812">Transmembrane</keyword>
<keyword evidence="3 5" id="KW-1133">Transmembrane helix</keyword>
<keyword evidence="7" id="KW-1185">Reference proteome</keyword>
<evidence type="ECO:0000256" key="4">
    <source>
        <dbReference type="ARBA" id="ARBA00023136"/>
    </source>
</evidence>
<reference evidence="7" key="1">
    <citation type="submission" date="2007-07" db="EMBL/GenBank/DDBJ databases">
        <title>Complete genome sequence of Campylobacter hominis ATCC BAA-381, a commensal isolated from the human gastrointestinal tract.</title>
        <authorList>
            <person name="Fouts D.E."/>
            <person name="Mongodin E.F."/>
            <person name="Puiu D."/>
            <person name="Sebastian Y."/>
            <person name="Miller W.G."/>
            <person name="Mandrell R.E."/>
            <person name="Nelson K.E."/>
        </authorList>
    </citation>
    <scope>NUCLEOTIDE SEQUENCE [LARGE SCALE GENOMIC DNA]</scope>
    <source>
        <strain evidence="7">ATCC BAA-381 / LMG 19568 / NCTC 13146 / CH001A</strain>
    </source>
</reference>
<dbReference type="SUPFAM" id="SSF161098">
    <property type="entry name" value="MetI-like"/>
    <property type="match status" value="1"/>
</dbReference>
<evidence type="ECO:0000313" key="6">
    <source>
        <dbReference type="EMBL" id="ABS51723.1"/>
    </source>
</evidence>
<evidence type="ECO:0000256" key="2">
    <source>
        <dbReference type="ARBA" id="ARBA00022692"/>
    </source>
</evidence>
<evidence type="ECO:0000256" key="3">
    <source>
        <dbReference type="ARBA" id="ARBA00022989"/>
    </source>
</evidence>
<gene>
    <name evidence="6" type="ordered locus">CHAB381_1389</name>
</gene>
<dbReference type="KEGG" id="cha:CHAB381_1389"/>
<protein>
    <submittedName>
        <fullName evidence="6">Transcriptional regulator, Fis family</fullName>
    </submittedName>
</protein>
<organism evidence="6 7">
    <name type="scientific">Campylobacter hominis (strain ATCC BAA-381 / DSM 21671 / CCUG 45161 / LMG 19568 / NCTC 13146 / CH001A)</name>
    <dbReference type="NCBI Taxonomy" id="360107"/>
    <lineage>
        <taxon>Bacteria</taxon>
        <taxon>Pseudomonadati</taxon>
        <taxon>Campylobacterota</taxon>
        <taxon>Epsilonproteobacteria</taxon>
        <taxon>Campylobacterales</taxon>
        <taxon>Campylobacteraceae</taxon>
        <taxon>Campylobacter</taxon>
    </lineage>
</organism>
<keyword evidence="4 5" id="KW-0472">Membrane</keyword>
<name>A7I346_CAMHC</name>
<dbReference type="Gene3D" id="1.10.3720.10">
    <property type="entry name" value="MetI-like"/>
    <property type="match status" value="1"/>
</dbReference>
<proteinExistence type="predicted"/>
<dbReference type="Proteomes" id="UP000002407">
    <property type="component" value="Chromosome"/>
</dbReference>
<feature type="transmembrane region" description="Helical" evidence="5">
    <location>
        <begin position="30"/>
        <end position="51"/>
    </location>
</feature>
<dbReference type="HOGENOM" id="CLU_3023376_0_0_7"/>
<dbReference type="AlphaFoldDB" id="A7I346"/>
<evidence type="ECO:0000313" key="7">
    <source>
        <dbReference type="Proteomes" id="UP000002407"/>
    </source>
</evidence>
<comment type="subcellular location">
    <subcellularLocation>
        <location evidence="1">Membrane</location>
        <topology evidence="1">Multi-pass membrane protein</topology>
    </subcellularLocation>
</comment>